<sequence>MVIAAFLVAAFPAPPAAHAGPIQWCDPASSLFDPTICYSDSHERGGKSRDPFGPVYDPDYCAAKGG</sequence>
<feature type="chain" id="PRO_5029903903" evidence="1">
    <location>
        <begin position="20"/>
        <end position="66"/>
    </location>
</feature>
<dbReference type="RefSeq" id="WP_161494182.1">
    <property type="nucleotide sequence ID" value="NZ_AP022614.1"/>
</dbReference>
<gene>
    <name evidence="2" type="ORF">MPRM_21100</name>
</gene>
<evidence type="ECO:0000313" key="3">
    <source>
        <dbReference type="Proteomes" id="UP000467105"/>
    </source>
</evidence>
<protein>
    <submittedName>
        <fullName evidence="2">Uncharacterized protein</fullName>
    </submittedName>
</protein>
<keyword evidence="3" id="KW-1185">Reference proteome</keyword>
<proteinExistence type="predicted"/>
<feature type="signal peptide" evidence="1">
    <location>
        <begin position="1"/>
        <end position="19"/>
    </location>
</feature>
<evidence type="ECO:0000313" key="2">
    <source>
        <dbReference type="EMBL" id="BBZ44829.1"/>
    </source>
</evidence>
<evidence type="ECO:0000256" key="1">
    <source>
        <dbReference type="SAM" id="SignalP"/>
    </source>
</evidence>
<dbReference type="AlphaFoldDB" id="A0A7I7YSZ3"/>
<organism evidence="2 3">
    <name type="scientific">Mycobacterium parmense</name>
    <dbReference type="NCBI Taxonomy" id="185642"/>
    <lineage>
        <taxon>Bacteria</taxon>
        <taxon>Bacillati</taxon>
        <taxon>Actinomycetota</taxon>
        <taxon>Actinomycetes</taxon>
        <taxon>Mycobacteriales</taxon>
        <taxon>Mycobacteriaceae</taxon>
        <taxon>Mycobacterium</taxon>
        <taxon>Mycobacterium simiae complex</taxon>
    </lineage>
</organism>
<keyword evidence="1" id="KW-0732">Signal</keyword>
<dbReference type="OrthoDB" id="9960896at2"/>
<reference evidence="2 3" key="1">
    <citation type="journal article" date="2019" name="Emerg. Microbes Infect.">
        <title>Comprehensive subspecies identification of 175 nontuberculous mycobacteria species based on 7547 genomic profiles.</title>
        <authorList>
            <person name="Matsumoto Y."/>
            <person name="Kinjo T."/>
            <person name="Motooka D."/>
            <person name="Nabeya D."/>
            <person name="Jung N."/>
            <person name="Uechi K."/>
            <person name="Horii T."/>
            <person name="Iida T."/>
            <person name="Fujita J."/>
            <person name="Nakamura S."/>
        </authorList>
    </citation>
    <scope>NUCLEOTIDE SEQUENCE [LARGE SCALE GENOMIC DNA]</scope>
    <source>
        <strain evidence="2 3">JCM 14742</strain>
    </source>
</reference>
<accession>A0A7I7YSZ3</accession>
<dbReference type="EMBL" id="AP022614">
    <property type="protein sequence ID" value="BBZ44829.1"/>
    <property type="molecule type" value="Genomic_DNA"/>
</dbReference>
<name>A0A7I7YSZ3_9MYCO</name>
<dbReference type="Proteomes" id="UP000467105">
    <property type="component" value="Chromosome"/>
</dbReference>